<keyword evidence="2" id="KW-1185">Reference proteome</keyword>
<reference evidence="1 2" key="1">
    <citation type="submission" date="2011-12" db="EMBL/GenBank/DDBJ databases">
        <title>The Genome Sequence of Prevotella maculosa OT 289.</title>
        <authorList>
            <consortium name="The Broad Institute Genome Sequencing Platform"/>
            <person name="Earl A."/>
            <person name="Ward D."/>
            <person name="Feldgarden M."/>
            <person name="Gevers D."/>
            <person name="Izard J."/>
            <person name="Blanton J.M."/>
            <person name="Mathney J."/>
            <person name="Tanner A.C."/>
            <person name="Dewhirst F.E."/>
            <person name="Young S.K."/>
            <person name="Zeng Q."/>
            <person name="Gargeya S."/>
            <person name="Fitzgerald M."/>
            <person name="Haas B."/>
            <person name="Abouelleil A."/>
            <person name="Alvarado L."/>
            <person name="Arachchi H.M."/>
            <person name="Berlin A."/>
            <person name="Chapman S.B."/>
            <person name="Gearin G."/>
            <person name="Goldberg J."/>
            <person name="Griggs A."/>
            <person name="Gujja S."/>
            <person name="Hansen M."/>
            <person name="Heiman D."/>
            <person name="Howarth C."/>
            <person name="Larimer J."/>
            <person name="Lui A."/>
            <person name="MacDonald P.J.P."/>
            <person name="McCowen C."/>
            <person name="Montmayeur A."/>
            <person name="Murphy C."/>
            <person name="Neiman D."/>
            <person name="Pearson M."/>
            <person name="Priest M."/>
            <person name="Roberts A."/>
            <person name="Saif S."/>
            <person name="Shea T."/>
            <person name="Sisk P."/>
            <person name="Stolte C."/>
            <person name="Sykes S."/>
            <person name="Wortman J."/>
            <person name="Nusbaum C."/>
            <person name="Birren B."/>
        </authorList>
    </citation>
    <scope>NUCLEOTIDE SEQUENCE [LARGE SCALE GENOMIC DNA]</scope>
    <source>
        <strain evidence="1 2">OT 289</strain>
    </source>
</reference>
<comment type="caution">
    <text evidence="1">The sequence shown here is derived from an EMBL/GenBank/DDBJ whole genome shotgun (WGS) entry which is preliminary data.</text>
</comment>
<dbReference type="AlphaFoldDB" id="H1HL77"/>
<evidence type="ECO:0000313" key="1">
    <source>
        <dbReference type="EMBL" id="EHO72209.1"/>
    </source>
</evidence>
<proteinExistence type="predicted"/>
<dbReference type="STRING" id="999422.HMPREF9944_00921"/>
<sequence length="54" mass="6210">MFYMFYLTNRDCLGKLGILPLNSSAFFLHISVFFPNIAKPSCRKMAGFVFSKCH</sequence>
<dbReference type="HOGENOM" id="CLU_3046581_0_0_10"/>
<name>H1HL77_9BACT</name>
<dbReference type="Proteomes" id="UP000003167">
    <property type="component" value="Unassembled WGS sequence"/>
</dbReference>
<accession>H1HL77</accession>
<protein>
    <submittedName>
        <fullName evidence="1">Uncharacterized protein</fullName>
    </submittedName>
</protein>
<gene>
    <name evidence="1" type="ORF">HMPREF9944_00921</name>
</gene>
<evidence type="ECO:0000313" key="2">
    <source>
        <dbReference type="Proteomes" id="UP000003167"/>
    </source>
</evidence>
<organism evidence="1 2">
    <name type="scientific">Segatella maculosa OT 289</name>
    <dbReference type="NCBI Taxonomy" id="999422"/>
    <lineage>
        <taxon>Bacteria</taxon>
        <taxon>Pseudomonadati</taxon>
        <taxon>Bacteroidota</taxon>
        <taxon>Bacteroidia</taxon>
        <taxon>Bacteroidales</taxon>
        <taxon>Prevotellaceae</taxon>
        <taxon>Segatella</taxon>
    </lineage>
</organism>
<dbReference type="EMBL" id="AGEK01000018">
    <property type="protein sequence ID" value="EHO72209.1"/>
    <property type="molecule type" value="Genomic_DNA"/>
</dbReference>